<keyword evidence="6" id="KW-1185">Reference proteome</keyword>
<feature type="region of interest" description="Disordered" evidence="2">
    <location>
        <begin position="245"/>
        <end position="279"/>
    </location>
</feature>
<feature type="domain" description="Integrase catalytic" evidence="4">
    <location>
        <begin position="468"/>
        <end position="524"/>
    </location>
</feature>
<keyword evidence="1" id="KW-0479">Metal-binding</keyword>
<feature type="domain" description="CCHC-type" evidence="3">
    <location>
        <begin position="712"/>
        <end position="726"/>
    </location>
</feature>
<evidence type="ECO:0000313" key="5">
    <source>
        <dbReference type="EMBL" id="GJT14873.1"/>
    </source>
</evidence>
<dbReference type="Proteomes" id="UP001151760">
    <property type="component" value="Unassembled WGS sequence"/>
</dbReference>
<dbReference type="InterPro" id="IPR052160">
    <property type="entry name" value="Gypsy_RT_Integrase-like"/>
</dbReference>
<comment type="caution">
    <text evidence="5">The sequence shown here is derived from an EMBL/GenBank/DDBJ whole genome shotgun (WGS) entry which is preliminary data.</text>
</comment>
<dbReference type="PROSITE" id="PS50158">
    <property type="entry name" value="ZF_CCHC"/>
    <property type="match status" value="1"/>
</dbReference>
<protein>
    <submittedName>
        <fullName evidence="5">Reverse transcriptase domain-containing protein</fullName>
    </submittedName>
</protein>
<dbReference type="InterPro" id="IPR005162">
    <property type="entry name" value="Retrotrans_gag_dom"/>
</dbReference>
<feature type="compositionally biased region" description="Low complexity" evidence="2">
    <location>
        <begin position="256"/>
        <end position="276"/>
    </location>
</feature>
<sequence>MKFSNVPSTSVKLMLFPFSLEGAARIWLEKELPRSILTWDDLVSKFINKFFSPSKTTNLRNEITRFQQRFDETFYKAWDRFNDLLRACPHHGFSKLHQVGTFYNALNSNDQDSLNSAAGGNYLDKIPRDCLRIIESKLKVRNSRNKLVVAKVSLSSSTPGISPDVAELKDMVKALLLDKKNQTQAPTPVKAVEESCVTCGGTHSYRNCPATNGNVYRDNIQEFVTQAATTNFNQGNTGYRAPIANQIRPPGFPPVQQNQGNNQNRYNQNRGNNYNQASTYQPPVNQGQIYRPPINQPLVHQAQPYQPPAPQTQGVTKNDFESYVKANEMQWTLPRNTITNPKVDLKGITTRSDVAYQGPTIPTTSSPIKYQEAVDILTTCHSGPTGGHYGANYTAKKVFDSGFYWPTIYKDAHDLVTRCDTCQRQGKISQRDEMPQNSIQVCEIFDVWGIVFMGAFPIFNAGNKYIPLGGAPRAIISDRGTYFCNDQFAKVMLKYGVTHRLSTAYHPQTSGQVEVSNRGLKRILERTVGENRASWSDKLDDALWAFRTAYKTPIGYVILLVQDYCCGEKVNAAESLLVVSTEKVKKSAGASNDDKNLAFVTTSGASSTNNINTVNPEVSTATTKVNTASTEICTASFSDATVYAFLSTQPKGSQLVHEDLEQLHDDDLEEMDLKWNMALLSMRARKFYQRTGRKIIIDGSNTAGYDKSKVECFNCHKMGHFARECRAPRSKDNRNWNQGSSTKAVKIEDASEKAMCAIDGAGFDWSDMAEEEIQANMALMAFSDSEVTNDKSCSKNCLKNYEALKKQYDDLLVKLSDTDFKAATYKRGLATLEGQIVKYREHEVLFSEEIALLKRSVGSKEYQMGLLRAELEKVKQEKEGFEFKIAKFDKSAKDLEQLLGSQITDKSKKGFGYNVVPSPHPLILNRPTTLDLSYSGLEEFKEPEVNEYGPRDSSLKPTTGCDKESDNSKENTDDSLEQHQMTDTETSSFESPLKVDKDWKEKFFYPANHVESVNQIEKPVKRTVRYAEMYSCPNQQRKRIVSGNNYNKKDNDYYSKTSHSSAHKHMAPRARNSLLNDKGFVDSGCSRHMTGNITHLLDFKDFDGGYVTFGGGAYGGRITSKDLRIMDYLDQKLILKQPEQEINPGRREVSTNSALKLITCSNSEDLEEPKGSLKLLSDPAWVEAYRRNFYKTKKDERRDIIRNKDKDLLLRTYTRKEGIDYDEVFEHMWLEMKALRNVPSLWLLIWDFMYAMKCEIGYLKDALFERVGMLYFPRSVGFNTTKQMDHQFTILIDNIDWLVKSKRTIEFCDKHNMVAFLEKSTGSKGFHQVIDFLNQSHICYALTKKPDVYVSFIKQFWRSTEATTDDNGEFQITATIDGHSMTITEASLRRHLKLDDHDGITSIPNTGRYYKQLALIGITTPIR</sequence>
<dbReference type="InterPro" id="IPR036875">
    <property type="entry name" value="Znf_CCHC_sf"/>
</dbReference>
<dbReference type="Gene3D" id="1.10.340.70">
    <property type="match status" value="1"/>
</dbReference>
<dbReference type="Gene3D" id="3.30.420.10">
    <property type="entry name" value="Ribonuclease H-like superfamily/Ribonuclease H"/>
    <property type="match status" value="1"/>
</dbReference>
<evidence type="ECO:0000313" key="6">
    <source>
        <dbReference type="Proteomes" id="UP001151760"/>
    </source>
</evidence>
<organism evidence="5 6">
    <name type="scientific">Tanacetum coccineum</name>
    <dbReference type="NCBI Taxonomy" id="301880"/>
    <lineage>
        <taxon>Eukaryota</taxon>
        <taxon>Viridiplantae</taxon>
        <taxon>Streptophyta</taxon>
        <taxon>Embryophyta</taxon>
        <taxon>Tracheophyta</taxon>
        <taxon>Spermatophyta</taxon>
        <taxon>Magnoliopsida</taxon>
        <taxon>eudicotyledons</taxon>
        <taxon>Gunneridae</taxon>
        <taxon>Pentapetalae</taxon>
        <taxon>asterids</taxon>
        <taxon>campanulids</taxon>
        <taxon>Asterales</taxon>
        <taxon>Asteraceae</taxon>
        <taxon>Asteroideae</taxon>
        <taxon>Anthemideae</taxon>
        <taxon>Anthemidinae</taxon>
        <taxon>Tanacetum</taxon>
    </lineage>
</organism>
<name>A0ABQ5BK16_9ASTR</name>
<proteinExistence type="predicted"/>
<keyword evidence="1" id="KW-0863">Zinc-finger</keyword>
<accession>A0ABQ5BK16</accession>
<keyword evidence="1" id="KW-0862">Zinc</keyword>
<feature type="region of interest" description="Disordered" evidence="2">
    <location>
        <begin position="941"/>
        <end position="991"/>
    </location>
</feature>
<evidence type="ECO:0000259" key="3">
    <source>
        <dbReference type="PROSITE" id="PS50158"/>
    </source>
</evidence>
<dbReference type="Pfam" id="PF00098">
    <property type="entry name" value="zf-CCHC"/>
    <property type="match status" value="1"/>
</dbReference>
<dbReference type="InterPro" id="IPR012337">
    <property type="entry name" value="RNaseH-like_sf"/>
</dbReference>
<dbReference type="PROSITE" id="PS50994">
    <property type="entry name" value="INTEGRASE"/>
    <property type="match status" value="1"/>
</dbReference>
<dbReference type="SMART" id="SM00343">
    <property type="entry name" value="ZnF_C2HC"/>
    <property type="match status" value="2"/>
</dbReference>
<dbReference type="Pfam" id="PF17921">
    <property type="entry name" value="Integrase_H2C2"/>
    <property type="match status" value="1"/>
</dbReference>
<evidence type="ECO:0000259" key="4">
    <source>
        <dbReference type="PROSITE" id="PS50994"/>
    </source>
</evidence>
<dbReference type="EMBL" id="BQNB010013350">
    <property type="protein sequence ID" value="GJT14873.1"/>
    <property type="molecule type" value="Genomic_DNA"/>
</dbReference>
<keyword evidence="5" id="KW-0695">RNA-directed DNA polymerase</keyword>
<dbReference type="InterPro" id="IPR041588">
    <property type="entry name" value="Integrase_H2C2"/>
</dbReference>
<dbReference type="SUPFAM" id="SSF53098">
    <property type="entry name" value="Ribonuclease H-like"/>
    <property type="match status" value="1"/>
</dbReference>
<gene>
    <name evidence="5" type="ORF">Tco_0873579</name>
</gene>
<dbReference type="PANTHER" id="PTHR47266">
    <property type="entry name" value="ENDONUCLEASE-RELATED"/>
    <property type="match status" value="1"/>
</dbReference>
<dbReference type="Gene3D" id="4.10.60.10">
    <property type="entry name" value="Zinc finger, CCHC-type"/>
    <property type="match status" value="1"/>
</dbReference>
<reference evidence="5" key="1">
    <citation type="journal article" date="2022" name="Int. J. Mol. Sci.">
        <title>Draft Genome of Tanacetum Coccineum: Genomic Comparison of Closely Related Tanacetum-Family Plants.</title>
        <authorList>
            <person name="Yamashiro T."/>
            <person name="Shiraishi A."/>
            <person name="Nakayama K."/>
            <person name="Satake H."/>
        </authorList>
    </citation>
    <scope>NUCLEOTIDE SEQUENCE</scope>
</reference>
<keyword evidence="5" id="KW-0808">Transferase</keyword>
<keyword evidence="5" id="KW-0548">Nucleotidyltransferase</keyword>
<evidence type="ECO:0000256" key="1">
    <source>
        <dbReference type="PROSITE-ProRule" id="PRU00047"/>
    </source>
</evidence>
<dbReference type="Pfam" id="PF03732">
    <property type="entry name" value="Retrotrans_gag"/>
    <property type="match status" value="1"/>
</dbReference>
<dbReference type="SUPFAM" id="SSF57756">
    <property type="entry name" value="Retrovirus zinc finger-like domains"/>
    <property type="match status" value="1"/>
</dbReference>
<dbReference type="InterPro" id="IPR001878">
    <property type="entry name" value="Znf_CCHC"/>
</dbReference>
<reference evidence="5" key="2">
    <citation type="submission" date="2022-01" db="EMBL/GenBank/DDBJ databases">
        <authorList>
            <person name="Yamashiro T."/>
            <person name="Shiraishi A."/>
            <person name="Satake H."/>
            <person name="Nakayama K."/>
        </authorList>
    </citation>
    <scope>NUCLEOTIDE SEQUENCE</scope>
</reference>
<feature type="compositionally biased region" description="Basic and acidic residues" evidence="2">
    <location>
        <begin position="941"/>
        <end position="954"/>
    </location>
</feature>
<dbReference type="GO" id="GO:0003964">
    <property type="term" value="F:RNA-directed DNA polymerase activity"/>
    <property type="evidence" value="ECO:0007669"/>
    <property type="project" value="UniProtKB-KW"/>
</dbReference>
<dbReference type="InterPro" id="IPR001584">
    <property type="entry name" value="Integrase_cat-core"/>
</dbReference>
<evidence type="ECO:0000256" key="2">
    <source>
        <dbReference type="SAM" id="MobiDB-lite"/>
    </source>
</evidence>
<dbReference type="InterPro" id="IPR036397">
    <property type="entry name" value="RNaseH_sf"/>
</dbReference>
<feature type="compositionally biased region" description="Basic and acidic residues" evidence="2">
    <location>
        <begin position="961"/>
        <end position="982"/>
    </location>
</feature>